<evidence type="ECO:0008006" key="4">
    <source>
        <dbReference type="Google" id="ProtNLM"/>
    </source>
</evidence>
<proteinExistence type="inferred from homology"/>
<organism evidence="2 3">
    <name type="scientific">Corynebacterium callunae DSM 20147</name>
    <dbReference type="NCBI Taxonomy" id="1121353"/>
    <lineage>
        <taxon>Bacteria</taxon>
        <taxon>Bacillati</taxon>
        <taxon>Actinomycetota</taxon>
        <taxon>Actinomycetes</taxon>
        <taxon>Mycobacteriales</taxon>
        <taxon>Corynebacteriaceae</taxon>
        <taxon>Corynebacterium</taxon>
    </lineage>
</organism>
<evidence type="ECO:0000313" key="3">
    <source>
        <dbReference type="Proteomes" id="UP000011760"/>
    </source>
</evidence>
<dbReference type="HOGENOM" id="CLU_071594_0_0_11"/>
<dbReference type="PATRIC" id="fig|1121353.3.peg.370"/>
<comment type="similarity">
    <text evidence="1">Belongs to the Rv0495c family.</text>
</comment>
<dbReference type="STRING" id="1121353.H924_01780"/>
<keyword evidence="3" id="KW-1185">Reference proteome</keyword>
<evidence type="ECO:0000256" key="1">
    <source>
        <dbReference type="ARBA" id="ARBA00093770"/>
    </source>
</evidence>
<dbReference type="AlphaFoldDB" id="M1UD16"/>
<accession>M1UD16</accession>
<evidence type="ECO:0000313" key="2">
    <source>
        <dbReference type="EMBL" id="AGG65810.1"/>
    </source>
</evidence>
<dbReference type="EMBL" id="CP004354">
    <property type="protein sequence ID" value="AGG65810.1"/>
    <property type="molecule type" value="Genomic_DNA"/>
</dbReference>
<gene>
    <name evidence="2" type="ORF">H924_01780</name>
</gene>
<sequence length="305" mass="34096">MNRPNSTPIFLGFPESSPAAASIRSGEELAPDFPREWYEFADPADPDHVFSIDLTWIESHWNCTFGTPDCLGIDATNPSVGCCVHGAFLSDETDRDQLYDAVAMMPAKYWQLRPDTTDSYLATSDGVDLEPWLEWDELDDEDGNPEPALKTVTIEGACIFANRVGWETGAGCALHQWGAETGQDLTVVKPEVCWQLPLRRLEDWEERPDGHQILRTTITEYNRRGWGNGGEDFDWYCTTSPRCHAGGSPMWQTQENEMRALMGDAAFDMLREYLVARSAIPAHLRSQHPATVVVPVADSNAKVVE</sequence>
<dbReference type="OrthoDB" id="3394274at2"/>
<dbReference type="RefSeq" id="WP_015650264.1">
    <property type="nucleotide sequence ID" value="NC_020506.1"/>
</dbReference>
<name>M1UD16_9CORY</name>
<reference evidence="2 3" key="1">
    <citation type="submission" date="2013-02" db="EMBL/GenBank/DDBJ databases">
        <title>The complete genome sequence of Corynebacterium callunae DSM 20147.</title>
        <authorList>
            <person name="Ruckert C."/>
            <person name="Albersmeier A."/>
            <person name="Kalinowski J."/>
        </authorList>
    </citation>
    <scope>NUCLEOTIDE SEQUENCE [LARGE SCALE GENOMIC DNA]</scope>
    <source>
        <strain evidence="2 3">DSM 20147</strain>
    </source>
</reference>
<protein>
    <recommendedName>
        <fullName evidence="4">DUF3109 family protein</fullName>
    </recommendedName>
</protein>
<dbReference type="KEGG" id="ccn:H924_01780"/>
<dbReference type="Proteomes" id="UP000011760">
    <property type="component" value="Chromosome"/>
</dbReference>
<dbReference type="eggNOG" id="ENOG502Z8QX">
    <property type="taxonomic scope" value="Bacteria"/>
</dbReference>
<dbReference type="Pfam" id="PF11307">
    <property type="entry name" value="DUF3109"/>
    <property type="match status" value="1"/>
</dbReference>
<dbReference type="InterPro" id="IPR021458">
    <property type="entry name" value="Rv0495c"/>
</dbReference>